<keyword evidence="2" id="KW-1185">Reference proteome</keyword>
<dbReference type="Proteomes" id="UP001143910">
    <property type="component" value="Unassembled WGS sequence"/>
</dbReference>
<proteinExistence type="predicted"/>
<gene>
    <name evidence="1" type="ORF">NQ176_g4556</name>
</gene>
<comment type="caution">
    <text evidence="1">The sequence shown here is derived from an EMBL/GenBank/DDBJ whole genome shotgun (WGS) entry which is preliminary data.</text>
</comment>
<accession>A0ACC1NDR6</accession>
<protein>
    <submittedName>
        <fullName evidence="1">Uncharacterized protein</fullName>
    </submittedName>
</protein>
<organism evidence="1 2">
    <name type="scientific">Zarea fungicola</name>
    <dbReference type="NCBI Taxonomy" id="93591"/>
    <lineage>
        <taxon>Eukaryota</taxon>
        <taxon>Fungi</taxon>
        <taxon>Dikarya</taxon>
        <taxon>Ascomycota</taxon>
        <taxon>Pezizomycotina</taxon>
        <taxon>Sordariomycetes</taxon>
        <taxon>Hypocreomycetidae</taxon>
        <taxon>Hypocreales</taxon>
        <taxon>Cordycipitaceae</taxon>
        <taxon>Zarea</taxon>
    </lineage>
</organism>
<evidence type="ECO:0000313" key="1">
    <source>
        <dbReference type="EMBL" id="KAJ2977110.1"/>
    </source>
</evidence>
<sequence length="176" mass="19617">MASTAASSFSGSNTAPLESQSPDDTDRTVEVVDPEPSWHEKDGWIFIRAFTPAWFTVNMGTGIASVLLHNLPYNGAWLYWLSVIVFVLNIALFILFTGITIMRYFLYPGLWTVMMHHPVQPLFLGAFPIALATIVEMIALVCVPAWGPWAATLAWALWWIDAAISIVACYSIPFFM</sequence>
<name>A0ACC1NDR6_9HYPO</name>
<evidence type="ECO:0000313" key="2">
    <source>
        <dbReference type="Proteomes" id="UP001143910"/>
    </source>
</evidence>
<reference evidence="1" key="1">
    <citation type="submission" date="2022-08" db="EMBL/GenBank/DDBJ databases">
        <title>Genome Sequence of Lecanicillium fungicola.</title>
        <authorList>
            <person name="Buettner E."/>
        </authorList>
    </citation>
    <scope>NUCLEOTIDE SEQUENCE</scope>
    <source>
        <strain evidence="1">Babe33</strain>
    </source>
</reference>
<dbReference type="EMBL" id="JANJQO010000505">
    <property type="protein sequence ID" value="KAJ2977110.1"/>
    <property type="molecule type" value="Genomic_DNA"/>
</dbReference>